<proteinExistence type="inferred from homology"/>
<name>A0A8B7A620_ORYAF</name>
<accession>A0A8B7A620</accession>
<feature type="domain" description="KH-like RNA-binding" evidence="2">
    <location>
        <begin position="18"/>
        <end position="99"/>
    </location>
</feature>
<dbReference type="OrthoDB" id="9835352at2759"/>
<dbReference type="GO" id="GO:0003723">
    <property type="term" value="F:RNA binding"/>
    <property type="evidence" value="ECO:0007669"/>
    <property type="project" value="InterPro"/>
</dbReference>
<evidence type="ECO:0000256" key="1">
    <source>
        <dbReference type="ARBA" id="ARBA00009081"/>
    </source>
</evidence>
<dbReference type="RefSeq" id="XP_007943403.1">
    <property type="nucleotide sequence ID" value="XM_007945212.1"/>
</dbReference>
<comment type="similarity">
    <text evidence="1">Belongs to the KHDC1 family.</text>
</comment>
<keyword evidence="3" id="KW-1185">Reference proteome</keyword>
<dbReference type="CDD" id="cd12795">
    <property type="entry name" value="FILIA_N_like"/>
    <property type="match status" value="1"/>
</dbReference>
<evidence type="ECO:0000259" key="2">
    <source>
        <dbReference type="Pfam" id="PF16005"/>
    </source>
</evidence>
<gene>
    <name evidence="4" type="primary">LOC103200662</name>
</gene>
<evidence type="ECO:0000313" key="3">
    <source>
        <dbReference type="Proteomes" id="UP000694850"/>
    </source>
</evidence>
<dbReference type="Gene3D" id="3.30.1370.10">
    <property type="entry name" value="K Homology domain, type 1"/>
    <property type="match status" value="1"/>
</dbReference>
<dbReference type="InterPro" id="IPR036612">
    <property type="entry name" value="KH_dom_type_1_sf"/>
</dbReference>
<dbReference type="Pfam" id="PF16005">
    <property type="entry name" value="MOEP19"/>
    <property type="match status" value="1"/>
</dbReference>
<sequence>MDYRGARARTRERADTEKPWWTVLENFLAPLVLYMEEELEERIFGPSDADLRIIEEHSCTLIQLEQWFLASGRSRVMVVGPIMARRWLLEMVLCLGSSDFKLQAQGLEMLQHVRSKPLAKHDLCAFSVLQPNSRVAPRRSEVVSLAEFAGIPLPFGCFF</sequence>
<dbReference type="Proteomes" id="UP000694850">
    <property type="component" value="Unplaced"/>
</dbReference>
<protein>
    <submittedName>
        <fullName evidence="4">KHDC1-like protein</fullName>
    </submittedName>
</protein>
<dbReference type="GO" id="GO:0005737">
    <property type="term" value="C:cytoplasm"/>
    <property type="evidence" value="ECO:0007669"/>
    <property type="project" value="TreeGrafter"/>
</dbReference>
<dbReference type="PANTHER" id="PTHR31368:SF6">
    <property type="entry name" value="KH HOMOLOGY DOMAIN-CONTAINING PROTEIN 1"/>
    <property type="match status" value="1"/>
</dbReference>
<dbReference type="AlphaFoldDB" id="A0A8B7A620"/>
<evidence type="ECO:0000313" key="4">
    <source>
        <dbReference type="RefSeq" id="XP_007943403.1"/>
    </source>
</evidence>
<organism evidence="3 4">
    <name type="scientific">Orycteropus afer afer</name>
    <dbReference type="NCBI Taxonomy" id="1230840"/>
    <lineage>
        <taxon>Eukaryota</taxon>
        <taxon>Metazoa</taxon>
        <taxon>Chordata</taxon>
        <taxon>Craniata</taxon>
        <taxon>Vertebrata</taxon>
        <taxon>Euteleostomi</taxon>
        <taxon>Mammalia</taxon>
        <taxon>Eutheria</taxon>
        <taxon>Afrotheria</taxon>
        <taxon>Tubulidentata</taxon>
        <taxon>Orycteropodidae</taxon>
        <taxon>Orycteropus</taxon>
    </lineage>
</organism>
<reference evidence="4" key="1">
    <citation type="submission" date="2025-08" db="UniProtKB">
        <authorList>
            <consortium name="RefSeq"/>
        </authorList>
    </citation>
    <scope>IDENTIFICATION</scope>
</reference>
<dbReference type="InterPro" id="IPR031952">
    <property type="entry name" value="MOEP19_KH-like"/>
</dbReference>
<dbReference type="GeneID" id="103200662"/>
<dbReference type="PANTHER" id="PTHR31368">
    <property type="entry name" value="DEVELOPMENT PLURPOTENCY-ASSOCIATED PROTEIN 1/5 FAMILY MEMBER"/>
    <property type="match status" value="1"/>
</dbReference>